<dbReference type="PANTHER" id="PTHR30425:SF1">
    <property type="entry name" value="PHOSPHATE TRANSPORT SYSTEM PERMEASE PROTEIN PSTC"/>
    <property type="match status" value="1"/>
</dbReference>
<feature type="transmembrane region" description="Helical" evidence="9">
    <location>
        <begin position="262"/>
        <end position="280"/>
    </location>
</feature>
<evidence type="ECO:0000256" key="8">
    <source>
        <dbReference type="ARBA" id="ARBA00023136"/>
    </source>
</evidence>
<comment type="caution">
    <text evidence="12">The sequence shown here is derived from an EMBL/GenBank/DDBJ whole genome shotgun (WGS) entry which is preliminary data.</text>
</comment>
<dbReference type="NCBIfam" id="TIGR02138">
    <property type="entry name" value="phosphate_pstC"/>
    <property type="match status" value="1"/>
</dbReference>
<evidence type="ECO:0000256" key="1">
    <source>
        <dbReference type="ARBA" id="ARBA00004651"/>
    </source>
</evidence>
<dbReference type="GO" id="GO:0005886">
    <property type="term" value="C:plasma membrane"/>
    <property type="evidence" value="ECO:0007669"/>
    <property type="project" value="UniProtKB-SubCell"/>
</dbReference>
<evidence type="ECO:0000313" key="13">
    <source>
        <dbReference type="Proteomes" id="UP000028839"/>
    </source>
</evidence>
<evidence type="ECO:0000259" key="11">
    <source>
        <dbReference type="PROSITE" id="PS50928"/>
    </source>
</evidence>
<feature type="transmembrane region" description="Helical" evidence="9">
    <location>
        <begin position="194"/>
        <end position="215"/>
    </location>
</feature>
<dbReference type="Proteomes" id="UP000028839">
    <property type="component" value="Unassembled WGS sequence"/>
</dbReference>
<evidence type="ECO:0000313" key="12">
    <source>
        <dbReference type="EMBL" id="KFI20463.1"/>
    </source>
</evidence>
<evidence type="ECO:0000256" key="6">
    <source>
        <dbReference type="ARBA" id="ARBA00022692"/>
    </source>
</evidence>
<evidence type="ECO:0000256" key="10">
    <source>
        <dbReference type="RuleBase" id="RU363054"/>
    </source>
</evidence>
<name>A0A0E2Z428_9GAMM</name>
<dbReference type="EMBL" id="JPGN01000020">
    <property type="protein sequence ID" value="KFI20463.1"/>
    <property type="molecule type" value="Genomic_DNA"/>
</dbReference>
<dbReference type="InterPro" id="IPR051124">
    <property type="entry name" value="Phosphate_Transport_Permease"/>
</dbReference>
<proteinExistence type="inferred from homology"/>
<evidence type="ECO:0000256" key="2">
    <source>
        <dbReference type="ARBA" id="ARBA00007069"/>
    </source>
</evidence>
<feature type="transmembrane region" description="Helical" evidence="9">
    <location>
        <begin position="12"/>
        <end position="37"/>
    </location>
</feature>
<evidence type="ECO:0000256" key="5">
    <source>
        <dbReference type="ARBA" id="ARBA00022592"/>
    </source>
</evidence>
<keyword evidence="3 9" id="KW-0813">Transport</keyword>
<dbReference type="GO" id="GO:0006817">
    <property type="term" value="P:phosphate ion transport"/>
    <property type="evidence" value="ECO:0007669"/>
    <property type="project" value="UniProtKB-KW"/>
</dbReference>
<dbReference type="CDD" id="cd06261">
    <property type="entry name" value="TM_PBP2"/>
    <property type="match status" value="1"/>
</dbReference>
<keyword evidence="7 9" id="KW-1133">Transmembrane helix</keyword>
<dbReference type="InterPro" id="IPR011864">
    <property type="entry name" value="Phosphate_PstC"/>
</dbReference>
<organism evidence="12 13">
    <name type="scientific">Nitrosococcus oceani C-27</name>
    <dbReference type="NCBI Taxonomy" id="314279"/>
    <lineage>
        <taxon>Bacteria</taxon>
        <taxon>Pseudomonadati</taxon>
        <taxon>Pseudomonadota</taxon>
        <taxon>Gammaproteobacteria</taxon>
        <taxon>Chromatiales</taxon>
        <taxon>Chromatiaceae</taxon>
        <taxon>Nitrosococcus</taxon>
    </lineage>
</organism>
<gene>
    <name evidence="12" type="ORF">IB75_03090</name>
</gene>
<protein>
    <recommendedName>
        <fullName evidence="10">Phosphate transport system permease protein</fullName>
    </recommendedName>
</protein>
<keyword evidence="10" id="KW-0997">Cell inner membrane</keyword>
<dbReference type="SUPFAM" id="SSF161098">
    <property type="entry name" value="MetI-like"/>
    <property type="match status" value="1"/>
</dbReference>
<feature type="transmembrane region" description="Helical" evidence="9">
    <location>
        <begin position="111"/>
        <end position="130"/>
    </location>
</feature>
<evidence type="ECO:0000256" key="9">
    <source>
        <dbReference type="RuleBase" id="RU363032"/>
    </source>
</evidence>
<accession>A0A0E2Z428</accession>
<keyword evidence="5 10" id="KW-0592">Phosphate transport</keyword>
<evidence type="ECO:0000256" key="3">
    <source>
        <dbReference type="ARBA" id="ARBA00022448"/>
    </source>
</evidence>
<comment type="subcellular location">
    <subcellularLocation>
        <location evidence="10">Cell inner membrane</location>
        <topology evidence="10">Multi-pass membrane protein</topology>
    </subcellularLocation>
    <subcellularLocation>
        <location evidence="1 9">Cell membrane</location>
        <topology evidence="1 9">Multi-pass membrane protein</topology>
    </subcellularLocation>
</comment>
<keyword evidence="8 9" id="KW-0472">Membrane</keyword>
<dbReference type="Gene3D" id="1.10.3720.10">
    <property type="entry name" value="MetI-like"/>
    <property type="match status" value="1"/>
</dbReference>
<keyword evidence="4" id="KW-1003">Cell membrane</keyword>
<dbReference type="PROSITE" id="PS50928">
    <property type="entry name" value="ABC_TM1"/>
    <property type="match status" value="1"/>
</dbReference>
<dbReference type="Pfam" id="PF00528">
    <property type="entry name" value="BPD_transp_1"/>
    <property type="match status" value="1"/>
</dbReference>
<comment type="similarity">
    <text evidence="2 10">Belongs to the binding-protein-dependent transport system permease family. CysTW subfamily.</text>
</comment>
<feature type="domain" description="ABC transmembrane type-1" evidence="11">
    <location>
        <begin position="75"/>
        <end position="282"/>
    </location>
</feature>
<feature type="transmembrane region" description="Helical" evidence="9">
    <location>
        <begin position="150"/>
        <end position="173"/>
    </location>
</feature>
<dbReference type="HOGENOM" id="CLU_033621_1_0_6"/>
<dbReference type="InterPro" id="IPR000515">
    <property type="entry name" value="MetI-like"/>
</dbReference>
<dbReference type="InterPro" id="IPR035906">
    <property type="entry name" value="MetI-like_sf"/>
</dbReference>
<reference evidence="12 13" key="1">
    <citation type="submission" date="2014-07" db="EMBL/GenBank/DDBJ databases">
        <title>Comparative analysis of Nitrosococcus oceani genome inventories of strains from Pacific and Atlantic gyres.</title>
        <authorList>
            <person name="Lim C.K."/>
            <person name="Wang L."/>
            <person name="Sayavedra-Soto L.A."/>
            <person name="Klotz M.G."/>
        </authorList>
    </citation>
    <scope>NUCLEOTIDE SEQUENCE [LARGE SCALE GENOMIC DNA]</scope>
    <source>
        <strain evidence="12 13">C-27</strain>
    </source>
</reference>
<evidence type="ECO:0000256" key="7">
    <source>
        <dbReference type="ARBA" id="ARBA00022989"/>
    </source>
</evidence>
<sequence>MGIKSINNRADHRLSVVLTLLSGGAALLLALIVLFLVTEAWPFLMSSWRDGASLGLFQSQGWYPLEGKFGMLPMILASLAVTLGAIVVALPIGLASAIFLEFYAVAHIARVFRLLLNVLAGIPSVVFGLWGLTRLVPLITQWQPPGASLLAALLVLSLMILPTITLTSTSALASVPKDLLAGSVALGLRRKTQILHIMLPAARSGITGGALLATARALGETMAVLMVAGNVVQIPTGLFEPVRVLTANIALEMAYAMDDHRASLFTSGLLLTLLVWFLSWGAHRVNRHRREAGHHG</sequence>
<evidence type="ECO:0000256" key="4">
    <source>
        <dbReference type="ARBA" id="ARBA00022475"/>
    </source>
</evidence>
<feature type="transmembrane region" description="Helical" evidence="9">
    <location>
        <begin position="74"/>
        <end position="99"/>
    </location>
</feature>
<dbReference type="GO" id="GO:0005315">
    <property type="term" value="F:phosphate transmembrane transporter activity"/>
    <property type="evidence" value="ECO:0007669"/>
    <property type="project" value="InterPro"/>
</dbReference>
<dbReference type="AlphaFoldDB" id="A0A0E2Z428"/>
<dbReference type="OrthoDB" id="9785113at2"/>
<keyword evidence="6 9" id="KW-0812">Transmembrane</keyword>
<dbReference type="PANTHER" id="PTHR30425">
    <property type="entry name" value="PHOSPHATE TRANSPORT SYSTEM PERMEASE PROTEIN PST"/>
    <property type="match status" value="1"/>
</dbReference>
<comment type="function">
    <text evidence="10">Part of the binding-protein-dependent transport system for phosphate; probably responsible for the translocation of the substrate across the membrane.</text>
</comment>